<keyword evidence="4" id="KW-0249">Electron transport</keyword>
<dbReference type="EMBL" id="MU001514">
    <property type="protein sequence ID" value="KAF2437854.1"/>
    <property type="molecule type" value="Genomic_DNA"/>
</dbReference>
<dbReference type="Gene3D" id="1.20.120.1770">
    <property type="match status" value="1"/>
</dbReference>
<dbReference type="PANTHER" id="PTHR47797:SF1">
    <property type="entry name" value="CYTOCHROME B561 DOMAIN-CONTAINING PROTEIN-RELATED"/>
    <property type="match status" value="1"/>
</dbReference>
<dbReference type="SUPFAM" id="SSF49344">
    <property type="entry name" value="CBD9-like"/>
    <property type="match status" value="1"/>
</dbReference>
<dbReference type="GO" id="GO:0016020">
    <property type="term" value="C:membrane"/>
    <property type="evidence" value="ECO:0007669"/>
    <property type="project" value="UniProtKB-SubCell"/>
</dbReference>
<dbReference type="OrthoDB" id="19261at2759"/>
<evidence type="ECO:0000259" key="9">
    <source>
        <dbReference type="SMART" id="SM00665"/>
    </source>
</evidence>
<feature type="transmembrane region" description="Helical" evidence="7">
    <location>
        <begin position="336"/>
        <end position="357"/>
    </location>
</feature>
<feature type="chain" id="PRO_5040265770" description="Cytochrome b561 domain-containing protein" evidence="8">
    <location>
        <begin position="20"/>
        <end position="395"/>
    </location>
</feature>
<evidence type="ECO:0000256" key="6">
    <source>
        <dbReference type="ARBA" id="ARBA00023136"/>
    </source>
</evidence>
<gene>
    <name evidence="10" type="ORF">P171DRAFT_491713</name>
</gene>
<reference evidence="10" key="1">
    <citation type="journal article" date="2020" name="Stud. Mycol.">
        <title>101 Dothideomycetes genomes: a test case for predicting lifestyles and emergence of pathogens.</title>
        <authorList>
            <person name="Haridas S."/>
            <person name="Albert R."/>
            <person name="Binder M."/>
            <person name="Bloem J."/>
            <person name="Labutti K."/>
            <person name="Salamov A."/>
            <person name="Andreopoulos B."/>
            <person name="Baker S."/>
            <person name="Barry K."/>
            <person name="Bills G."/>
            <person name="Bluhm B."/>
            <person name="Cannon C."/>
            <person name="Castanera R."/>
            <person name="Culley D."/>
            <person name="Daum C."/>
            <person name="Ezra D."/>
            <person name="Gonzalez J."/>
            <person name="Henrissat B."/>
            <person name="Kuo A."/>
            <person name="Liang C."/>
            <person name="Lipzen A."/>
            <person name="Lutzoni F."/>
            <person name="Magnuson J."/>
            <person name="Mondo S."/>
            <person name="Nolan M."/>
            <person name="Ohm R."/>
            <person name="Pangilinan J."/>
            <person name="Park H.-J."/>
            <person name="Ramirez L."/>
            <person name="Alfaro M."/>
            <person name="Sun H."/>
            <person name="Tritt A."/>
            <person name="Yoshinaga Y."/>
            <person name="Zwiers L.-H."/>
            <person name="Turgeon B."/>
            <person name="Goodwin S."/>
            <person name="Spatafora J."/>
            <person name="Crous P."/>
            <person name="Grigoriev I."/>
        </authorList>
    </citation>
    <scope>NUCLEOTIDE SEQUENCE</scope>
    <source>
        <strain evidence="10">CBS 690.94</strain>
    </source>
</reference>
<dbReference type="InterPro" id="IPR006593">
    <property type="entry name" value="Cyt_b561/ferric_Rdtase_TM"/>
</dbReference>
<evidence type="ECO:0000256" key="7">
    <source>
        <dbReference type="SAM" id="Phobius"/>
    </source>
</evidence>
<accession>A0A9P4U4E3</accession>
<keyword evidence="11" id="KW-1185">Reference proteome</keyword>
<sequence>MARVLIAAAVAAFAATAFAAVSTRCPLLDVCFRVESFDATRAVAGCDFLLGISAPATYNITLAHHNRERGQDDLFHVFANAGMSDLVTSRVVVGREIDNHDKACERLPSSGVKDGKMAADIRCSLCDAKSSGSMDLSTPVQSWNWTYSVTDVAGHVLDSGAVSFDSPTPPLLTQLKSRQAPAAGRAGGFKIPARTIHMAMAHGVLACTAWALVFPLGGILVRLCSFRNLVWVHTGLQIFGLCLYTAAVGLGVNLGLSPWHRWIKDKHAIIGLTVYGLFLTQAASGYIHHIMFKKYISRTTWSHIHLWTGRLCITLAMVNAGFGFQLRQQKIGSWKVVLYTVCAGLMWCAYVASIVVGEWRRNKQMKKAASSLETRPSPADSGVHMPMVREIPKQS</sequence>
<keyword evidence="2" id="KW-0813">Transport</keyword>
<dbReference type="Proteomes" id="UP000799764">
    <property type="component" value="Unassembled WGS sequence"/>
</dbReference>
<feature type="domain" description="Cytochrome b561" evidence="9">
    <location>
        <begin position="201"/>
        <end position="324"/>
    </location>
</feature>
<dbReference type="CDD" id="cd08760">
    <property type="entry name" value="Cyt_b561_FRRS1_like"/>
    <property type="match status" value="1"/>
</dbReference>
<keyword evidence="5 7" id="KW-1133">Transmembrane helix</keyword>
<evidence type="ECO:0000256" key="1">
    <source>
        <dbReference type="ARBA" id="ARBA00004370"/>
    </source>
</evidence>
<feature type="transmembrane region" description="Helical" evidence="7">
    <location>
        <begin position="236"/>
        <end position="256"/>
    </location>
</feature>
<dbReference type="PANTHER" id="PTHR47797">
    <property type="entry name" value="DEHYDROGENASE, PUTATIVE (AFU_ORTHOLOGUE AFUA_8G05805)-RELATED"/>
    <property type="match status" value="1"/>
</dbReference>
<evidence type="ECO:0000256" key="5">
    <source>
        <dbReference type="ARBA" id="ARBA00022989"/>
    </source>
</evidence>
<comment type="subcellular location">
    <subcellularLocation>
        <location evidence="1">Membrane</location>
    </subcellularLocation>
</comment>
<evidence type="ECO:0000313" key="10">
    <source>
        <dbReference type="EMBL" id="KAF2437854.1"/>
    </source>
</evidence>
<organism evidence="10 11">
    <name type="scientific">Karstenula rhodostoma CBS 690.94</name>
    <dbReference type="NCBI Taxonomy" id="1392251"/>
    <lineage>
        <taxon>Eukaryota</taxon>
        <taxon>Fungi</taxon>
        <taxon>Dikarya</taxon>
        <taxon>Ascomycota</taxon>
        <taxon>Pezizomycotina</taxon>
        <taxon>Dothideomycetes</taxon>
        <taxon>Pleosporomycetidae</taxon>
        <taxon>Pleosporales</taxon>
        <taxon>Massarineae</taxon>
        <taxon>Didymosphaeriaceae</taxon>
        <taxon>Karstenula</taxon>
    </lineage>
</organism>
<evidence type="ECO:0000256" key="2">
    <source>
        <dbReference type="ARBA" id="ARBA00022448"/>
    </source>
</evidence>
<feature type="transmembrane region" description="Helical" evidence="7">
    <location>
        <begin position="268"/>
        <end position="292"/>
    </location>
</feature>
<keyword evidence="8" id="KW-0732">Signal</keyword>
<name>A0A9P4U4E3_9PLEO</name>
<dbReference type="SMART" id="SM00665">
    <property type="entry name" value="B561"/>
    <property type="match status" value="1"/>
</dbReference>
<evidence type="ECO:0000256" key="8">
    <source>
        <dbReference type="SAM" id="SignalP"/>
    </source>
</evidence>
<keyword evidence="6 7" id="KW-0472">Membrane</keyword>
<protein>
    <recommendedName>
        <fullName evidence="9">Cytochrome b561 domain-containing protein</fullName>
    </recommendedName>
</protein>
<comment type="caution">
    <text evidence="10">The sequence shown here is derived from an EMBL/GenBank/DDBJ whole genome shotgun (WGS) entry which is preliminary data.</text>
</comment>
<feature type="transmembrane region" description="Helical" evidence="7">
    <location>
        <begin position="304"/>
        <end position="324"/>
    </location>
</feature>
<proteinExistence type="predicted"/>
<feature type="transmembrane region" description="Helical" evidence="7">
    <location>
        <begin position="199"/>
        <end position="224"/>
    </location>
</feature>
<dbReference type="AlphaFoldDB" id="A0A9P4U4E3"/>
<feature type="signal peptide" evidence="8">
    <location>
        <begin position="1"/>
        <end position="19"/>
    </location>
</feature>
<evidence type="ECO:0000313" key="11">
    <source>
        <dbReference type="Proteomes" id="UP000799764"/>
    </source>
</evidence>
<evidence type="ECO:0000256" key="4">
    <source>
        <dbReference type="ARBA" id="ARBA00022982"/>
    </source>
</evidence>
<evidence type="ECO:0000256" key="3">
    <source>
        <dbReference type="ARBA" id="ARBA00022692"/>
    </source>
</evidence>
<keyword evidence="3 7" id="KW-0812">Transmembrane</keyword>